<keyword evidence="1" id="KW-0809">Transit peptide</keyword>
<dbReference type="Pfam" id="PF01571">
    <property type="entry name" value="GCV_T"/>
    <property type="match status" value="1"/>
</dbReference>
<dbReference type="InterPro" id="IPR017703">
    <property type="entry name" value="YgfZ/GCV_T_CS"/>
</dbReference>
<feature type="domain" description="GCVT N-terminal" evidence="2">
    <location>
        <begin position="56"/>
        <end position="176"/>
    </location>
</feature>
<dbReference type="InterPro" id="IPR006222">
    <property type="entry name" value="GCVT_N"/>
</dbReference>
<evidence type="ECO:0000313" key="4">
    <source>
        <dbReference type="Proteomes" id="UP000182690"/>
    </source>
</evidence>
<proteinExistence type="predicted"/>
<organism evidence="3 4">
    <name type="scientific">Leucobacter chromiiresistens</name>
    <dbReference type="NCBI Taxonomy" id="1079994"/>
    <lineage>
        <taxon>Bacteria</taxon>
        <taxon>Bacillati</taxon>
        <taxon>Actinomycetota</taxon>
        <taxon>Actinomycetes</taxon>
        <taxon>Micrococcales</taxon>
        <taxon>Microbacteriaceae</taxon>
        <taxon>Leucobacter</taxon>
    </lineage>
</organism>
<dbReference type="STRING" id="1079994.SAMN04488565_2681"/>
<reference evidence="3 4" key="1">
    <citation type="submission" date="2016-10" db="EMBL/GenBank/DDBJ databases">
        <authorList>
            <person name="de Groot N.N."/>
        </authorList>
    </citation>
    <scope>NUCLEOTIDE SEQUENCE [LARGE SCALE GENOMIC DNA]</scope>
    <source>
        <strain evidence="3 4">DSM 22788</strain>
    </source>
</reference>
<evidence type="ECO:0000313" key="3">
    <source>
        <dbReference type="EMBL" id="SDQ48764.1"/>
    </source>
</evidence>
<protein>
    <recommendedName>
        <fullName evidence="2">GCVT N-terminal domain-containing protein</fullName>
    </recommendedName>
</protein>
<dbReference type="PANTHER" id="PTHR22602">
    <property type="entry name" value="TRANSFERASE CAF17, MITOCHONDRIAL-RELATED"/>
    <property type="match status" value="1"/>
</dbReference>
<dbReference type="PANTHER" id="PTHR22602:SF0">
    <property type="entry name" value="TRANSFERASE CAF17, MITOCHONDRIAL-RELATED"/>
    <property type="match status" value="1"/>
</dbReference>
<dbReference type="NCBIfam" id="TIGR03317">
    <property type="entry name" value="ygfZ_signature"/>
    <property type="match status" value="1"/>
</dbReference>
<dbReference type="SUPFAM" id="SSF103025">
    <property type="entry name" value="Folate-binding domain"/>
    <property type="match status" value="1"/>
</dbReference>
<evidence type="ECO:0000259" key="2">
    <source>
        <dbReference type="Pfam" id="PF01571"/>
    </source>
</evidence>
<dbReference type="EMBL" id="FNKB01000002">
    <property type="protein sequence ID" value="SDQ48764.1"/>
    <property type="molecule type" value="Genomic_DNA"/>
</dbReference>
<dbReference type="GO" id="GO:0016226">
    <property type="term" value="P:iron-sulfur cluster assembly"/>
    <property type="evidence" value="ECO:0007669"/>
    <property type="project" value="TreeGrafter"/>
</dbReference>
<dbReference type="eggNOG" id="COG0354">
    <property type="taxonomic scope" value="Bacteria"/>
</dbReference>
<accession>A0A1H1B9X5</accession>
<dbReference type="Proteomes" id="UP000182690">
    <property type="component" value="Unassembled WGS sequence"/>
</dbReference>
<dbReference type="InterPro" id="IPR027266">
    <property type="entry name" value="TrmE/GcvT-like"/>
</dbReference>
<dbReference type="AlphaFoldDB" id="A0A1H1B9X5"/>
<dbReference type="Gene3D" id="3.30.1360.120">
    <property type="entry name" value="Probable tRNA modification gtpase trme, domain 1"/>
    <property type="match status" value="1"/>
</dbReference>
<dbReference type="InterPro" id="IPR045179">
    <property type="entry name" value="YgfZ/GcvT"/>
</dbReference>
<gene>
    <name evidence="3" type="ORF">SAMN04488565_2681</name>
</gene>
<sequence>MGVGHGHLQALQGSALSVREIGAGGVEHPANPFAALPGRIADPEAGVASHYGEPLSEQRALEAGAAVVDLSHHGIVVVSGPDRLSWLHSMTSQHLLALRPGESTETLLLDANGRIEHAARVVDDGERTCLLVDAGSAEPLAAFLTRMRFALRVEVEDRSGTHAAVLAFDGPAADAVRALGPEAEWRDPWAEVARGGVQYARTETEHAGAQWSAVQFVFARERLDDVVGLVRSGAVRAAGLLALDALEVRAWRPSQAGDVDERSIPHELDWMRTAVHLTKGCYRGQETVAKVHNLGHPPRRLALLHLDGTGGELPVAGALVFAGAGSATEPGARPVGRITRAALHHEWGGIALALLKRSVPEDAPLEVRGGAEGNDPQAEPGEPIAAVQEVIVPATAGAARAVPRLNRI</sequence>
<name>A0A1H1B9X5_9MICO</name>
<evidence type="ECO:0000256" key="1">
    <source>
        <dbReference type="ARBA" id="ARBA00022946"/>
    </source>
</evidence>